<evidence type="ECO:0000313" key="2">
    <source>
        <dbReference type="EMBL" id="RCH91623.1"/>
    </source>
</evidence>
<keyword evidence="3" id="KW-1185">Reference proteome</keyword>
<evidence type="ECO:0000256" key="1">
    <source>
        <dbReference type="SAM" id="MobiDB-lite"/>
    </source>
</evidence>
<feature type="compositionally biased region" description="Basic and acidic residues" evidence="1">
    <location>
        <begin position="25"/>
        <end position="35"/>
    </location>
</feature>
<dbReference type="Proteomes" id="UP000252139">
    <property type="component" value="Unassembled WGS sequence"/>
</dbReference>
<dbReference type="EMBL" id="PJQL01000944">
    <property type="protein sequence ID" value="RCH91623.1"/>
    <property type="molecule type" value="Genomic_DNA"/>
</dbReference>
<organism evidence="2 3">
    <name type="scientific">Rhizopus azygosporus</name>
    <name type="common">Rhizopus microsporus var. azygosporus</name>
    <dbReference type="NCBI Taxonomy" id="86630"/>
    <lineage>
        <taxon>Eukaryota</taxon>
        <taxon>Fungi</taxon>
        <taxon>Fungi incertae sedis</taxon>
        <taxon>Mucoromycota</taxon>
        <taxon>Mucoromycotina</taxon>
        <taxon>Mucoromycetes</taxon>
        <taxon>Mucorales</taxon>
        <taxon>Mucorineae</taxon>
        <taxon>Rhizopodaceae</taxon>
        <taxon>Rhizopus</taxon>
    </lineage>
</organism>
<feature type="region of interest" description="Disordered" evidence="1">
    <location>
        <begin position="73"/>
        <end position="93"/>
    </location>
</feature>
<reference evidence="2 3" key="1">
    <citation type="journal article" date="2018" name="G3 (Bethesda)">
        <title>Phylogenetic and Phylogenomic Definition of Rhizopus Species.</title>
        <authorList>
            <person name="Gryganskyi A.P."/>
            <person name="Golan J."/>
            <person name="Dolatabadi S."/>
            <person name="Mondo S."/>
            <person name="Robb S."/>
            <person name="Idnurm A."/>
            <person name="Muszewska A."/>
            <person name="Steczkiewicz K."/>
            <person name="Masonjones S."/>
            <person name="Liao H.L."/>
            <person name="Gajdeczka M.T."/>
            <person name="Anike F."/>
            <person name="Vuek A."/>
            <person name="Anishchenko I.M."/>
            <person name="Voigt K."/>
            <person name="de Hoog G.S."/>
            <person name="Smith M.E."/>
            <person name="Heitman J."/>
            <person name="Vilgalys R."/>
            <person name="Stajich J.E."/>
        </authorList>
    </citation>
    <scope>NUCLEOTIDE SEQUENCE [LARGE SCALE GENOMIC DNA]</scope>
    <source>
        <strain evidence="2 3">CBS 357.93</strain>
    </source>
</reference>
<proteinExistence type="predicted"/>
<sequence length="172" mass="19499">MSSVKELKQQLKLSAKKPQKYAGRPSEDKFQPSESFERKLRLDRTFACARTVGLMAKEGFMAEMARPAVQNKSKNPLIIKAPPKEGNKPSLPEQKKLSVLTSKYLDIEAARLEFQKEFYAEKCRRLSAYTANQWKLESLQQQASRPKRRLDGDDVGVGAQPSAPKKRKLLSC</sequence>
<feature type="region of interest" description="Disordered" evidence="1">
    <location>
        <begin position="138"/>
        <end position="172"/>
    </location>
</feature>
<dbReference type="AlphaFoldDB" id="A0A367JNW6"/>
<name>A0A367JNW6_RHIAZ</name>
<accession>A0A367JNW6</accession>
<comment type="caution">
    <text evidence="2">The sequence shown here is derived from an EMBL/GenBank/DDBJ whole genome shotgun (WGS) entry which is preliminary data.</text>
</comment>
<evidence type="ECO:0000313" key="3">
    <source>
        <dbReference type="Proteomes" id="UP000252139"/>
    </source>
</evidence>
<protein>
    <submittedName>
        <fullName evidence="2">Uncharacterized protein</fullName>
    </submittedName>
</protein>
<feature type="region of interest" description="Disordered" evidence="1">
    <location>
        <begin position="1"/>
        <end position="35"/>
    </location>
</feature>
<gene>
    <name evidence="2" type="ORF">CU097_011316</name>
</gene>